<evidence type="ECO:0000313" key="4">
    <source>
        <dbReference type="Proteomes" id="UP000091918"/>
    </source>
</evidence>
<organism evidence="3 4">
    <name type="scientific">Emergomyces africanus</name>
    <dbReference type="NCBI Taxonomy" id="1955775"/>
    <lineage>
        <taxon>Eukaryota</taxon>
        <taxon>Fungi</taxon>
        <taxon>Dikarya</taxon>
        <taxon>Ascomycota</taxon>
        <taxon>Pezizomycotina</taxon>
        <taxon>Eurotiomycetes</taxon>
        <taxon>Eurotiomycetidae</taxon>
        <taxon>Onygenales</taxon>
        <taxon>Ajellomycetaceae</taxon>
        <taxon>Emergomyces</taxon>
    </lineage>
</organism>
<evidence type="ECO:0000256" key="1">
    <source>
        <dbReference type="SAM" id="MobiDB-lite"/>
    </source>
</evidence>
<proteinExistence type="predicted"/>
<feature type="domain" description="N-acetyltransferase" evidence="2">
    <location>
        <begin position="50"/>
        <end position="135"/>
    </location>
</feature>
<dbReference type="PROSITE" id="PS51186">
    <property type="entry name" value="GNAT"/>
    <property type="match status" value="1"/>
</dbReference>
<dbReference type="GO" id="GO:0016747">
    <property type="term" value="F:acyltransferase activity, transferring groups other than amino-acyl groups"/>
    <property type="evidence" value="ECO:0007669"/>
    <property type="project" value="InterPro"/>
</dbReference>
<reference evidence="3 4" key="1">
    <citation type="submission" date="2015-07" db="EMBL/GenBank/DDBJ databases">
        <title>Emmonsia species relationships and genome sequence.</title>
        <authorList>
            <person name="Cuomo C.A."/>
            <person name="Schwartz I.S."/>
            <person name="Kenyon C."/>
            <person name="de Hoog G.S."/>
            <person name="Govender N.P."/>
            <person name="Botha A."/>
            <person name="Moreno L."/>
            <person name="de Vries M."/>
            <person name="Munoz J.F."/>
            <person name="Stielow J.B."/>
        </authorList>
    </citation>
    <scope>NUCLEOTIDE SEQUENCE [LARGE SCALE GENOMIC DNA]</scope>
    <source>
        <strain evidence="3 4">CBS 136260</strain>
    </source>
</reference>
<comment type="caution">
    <text evidence="3">The sequence shown here is derived from an EMBL/GenBank/DDBJ whole genome shotgun (WGS) entry which is preliminary data.</text>
</comment>
<dbReference type="InterPro" id="IPR000182">
    <property type="entry name" value="GNAT_dom"/>
</dbReference>
<evidence type="ECO:0000313" key="3">
    <source>
        <dbReference type="EMBL" id="OAX80163.1"/>
    </source>
</evidence>
<keyword evidence="4" id="KW-1185">Reference proteome</keyword>
<dbReference type="InterPro" id="IPR016181">
    <property type="entry name" value="Acyl_CoA_acyltransferase"/>
</dbReference>
<dbReference type="OrthoDB" id="9975416at2759"/>
<evidence type="ECO:0000259" key="2">
    <source>
        <dbReference type="PROSITE" id="PS51186"/>
    </source>
</evidence>
<sequence>MIVLFGPRALPADGSESNTPWKPFLPPANLTEPPDPSSIADCEAAYIALSMSVLVEARRQGLGRKLVGASTEAARVEAISMRASRANIGLWVEAKNDAAQRLYQGCGYSFLPDDPALNAGHGVQIPQVTMGRLVDLFGDTSG</sequence>
<gene>
    <name evidence="3" type="ORF">ACJ72_05508</name>
</gene>
<accession>A0A1B7NTR4</accession>
<dbReference type="Proteomes" id="UP000091918">
    <property type="component" value="Unassembled WGS sequence"/>
</dbReference>
<dbReference type="Gene3D" id="3.40.630.30">
    <property type="match status" value="1"/>
</dbReference>
<protein>
    <recommendedName>
        <fullName evidence="2">N-acetyltransferase domain-containing protein</fullName>
    </recommendedName>
</protein>
<name>A0A1B7NTR4_9EURO</name>
<dbReference type="SUPFAM" id="SSF55729">
    <property type="entry name" value="Acyl-CoA N-acyltransferases (Nat)"/>
    <property type="match status" value="1"/>
</dbReference>
<dbReference type="Pfam" id="PF13508">
    <property type="entry name" value="Acetyltransf_7"/>
    <property type="match status" value="1"/>
</dbReference>
<dbReference type="AlphaFoldDB" id="A0A1B7NTR4"/>
<feature type="region of interest" description="Disordered" evidence="1">
    <location>
        <begin position="13"/>
        <end position="36"/>
    </location>
</feature>
<dbReference type="EMBL" id="LGUA01000779">
    <property type="protein sequence ID" value="OAX80163.1"/>
    <property type="molecule type" value="Genomic_DNA"/>
</dbReference>